<evidence type="ECO:0000256" key="1">
    <source>
        <dbReference type="SAM" id="Phobius"/>
    </source>
</evidence>
<dbReference type="AlphaFoldDB" id="A0A1B2AET7"/>
<sequence length="56" mass="6047">MNEFGAVQLIALFAWLILAGSAVASFRLGWKDGVRIGLIWAGIFVAVFLIFSMAMG</sequence>
<evidence type="ECO:0000313" key="3">
    <source>
        <dbReference type="Proteomes" id="UP000092932"/>
    </source>
</evidence>
<keyword evidence="1" id="KW-1133">Transmembrane helix</keyword>
<keyword evidence="1" id="KW-0812">Transmembrane</keyword>
<organism evidence="2 3">
    <name type="scientific">Tsuneonella dongtanensis</name>
    <dbReference type="NCBI Taxonomy" id="692370"/>
    <lineage>
        <taxon>Bacteria</taxon>
        <taxon>Pseudomonadati</taxon>
        <taxon>Pseudomonadota</taxon>
        <taxon>Alphaproteobacteria</taxon>
        <taxon>Sphingomonadales</taxon>
        <taxon>Erythrobacteraceae</taxon>
        <taxon>Tsuneonella</taxon>
    </lineage>
</organism>
<accession>A0A1B2AET7</accession>
<dbReference type="EMBL" id="CP016591">
    <property type="protein sequence ID" value="ANY20659.1"/>
    <property type="molecule type" value="Genomic_DNA"/>
</dbReference>
<evidence type="ECO:0000313" key="2">
    <source>
        <dbReference type="EMBL" id="ANY20659.1"/>
    </source>
</evidence>
<keyword evidence="3" id="KW-1185">Reference proteome</keyword>
<dbReference type="STRING" id="692370.A6F68_02158"/>
<protein>
    <submittedName>
        <fullName evidence="2">Uncharacterized protein</fullName>
    </submittedName>
</protein>
<reference evidence="2 3" key="1">
    <citation type="submission" date="2016-07" db="EMBL/GenBank/DDBJ databases">
        <title>Complete genome sequence of Altererythrobacter dongtanensis KCTC 22672, a type strain with esterase isolated from tidal flat.</title>
        <authorList>
            <person name="Cheng H."/>
            <person name="Wu Y.-H."/>
            <person name="Zhou P."/>
            <person name="Huo Y.-Y."/>
            <person name="Wang C.-S."/>
            <person name="Xu X.-W."/>
        </authorList>
    </citation>
    <scope>NUCLEOTIDE SEQUENCE [LARGE SCALE GENOMIC DNA]</scope>
    <source>
        <strain evidence="2 3">KCTC 22672</strain>
    </source>
</reference>
<feature type="transmembrane region" description="Helical" evidence="1">
    <location>
        <begin position="34"/>
        <end position="54"/>
    </location>
</feature>
<dbReference type="KEGG" id="ado:A6F68_02158"/>
<name>A0A1B2AET7_9SPHN</name>
<proteinExistence type="predicted"/>
<keyword evidence="1" id="KW-0472">Membrane</keyword>
<dbReference type="RefSeq" id="WP_198152591.1">
    <property type="nucleotide sequence ID" value="NZ_CP016591.1"/>
</dbReference>
<dbReference type="Proteomes" id="UP000092932">
    <property type="component" value="Chromosome"/>
</dbReference>
<gene>
    <name evidence="2" type="ORF">A6F68_02158</name>
</gene>